<reference evidence="1 2" key="1">
    <citation type="journal article" date="2015" name="Genome Announc.">
        <title>Genome Sequence of Corynebacterium ulcerans Strain FRC11.</title>
        <authorList>
            <person name="Benevides Lde J."/>
            <person name="Viana M.V."/>
            <person name="Mariano D.C."/>
            <person name="Rocha Fde S."/>
            <person name="Bagano P.C."/>
            <person name="Folador E.L."/>
            <person name="Pereira F.L."/>
            <person name="Dorella F.A."/>
            <person name="Leal C.A."/>
            <person name="Carvalho A.F."/>
            <person name="Soares Sde C."/>
            <person name="Carneiro A."/>
            <person name="Ramos R."/>
            <person name="Badell-Ocando E."/>
            <person name="Guiso N."/>
            <person name="Silva A."/>
            <person name="Figueiredo H."/>
            <person name="Azevedo V."/>
            <person name="Guimaraes L.C."/>
        </authorList>
    </citation>
    <scope>NUCLEOTIDE SEQUENCE [LARGE SCALE GENOMIC DNA]</scope>
    <source>
        <strain evidence="2">FRC0011</strain>
    </source>
</reference>
<name>A0ABM5RPZ9_9CORY</name>
<dbReference type="EMBL" id="CP009622">
    <property type="protein sequence ID" value="AIU32030.1"/>
    <property type="molecule type" value="Genomic_DNA"/>
</dbReference>
<proteinExistence type="predicted"/>
<evidence type="ECO:0000313" key="1">
    <source>
        <dbReference type="EMBL" id="AIU32030.1"/>
    </source>
</evidence>
<gene>
    <name evidence="1" type="ORF">CulFRC11_0437</name>
</gene>
<keyword evidence="2" id="KW-1185">Reference proteome</keyword>
<organism evidence="1 2">
    <name type="scientific">Corynebacterium ramonii</name>
    <dbReference type="NCBI Taxonomy" id="3026968"/>
    <lineage>
        <taxon>Bacteria</taxon>
        <taxon>Bacillati</taxon>
        <taxon>Actinomycetota</taxon>
        <taxon>Actinomycetes</taxon>
        <taxon>Mycobacteriales</taxon>
        <taxon>Corynebacteriaceae</taxon>
        <taxon>Corynebacterium</taxon>
    </lineage>
</organism>
<evidence type="ECO:0000313" key="2">
    <source>
        <dbReference type="Proteomes" id="UP000029910"/>
    </source>
</evidence>
<accession>A0ABM5RPZ9</accession>
<protein>
    <submittedName>
        <fullName evidence="1">Uncharacterized protein</fullName>
    </submittedName>
</protein>
<sequence>MGVEKLISHNLQRALGLIKSLEKTWLFGRGAVLLFVGVLPKGETPVISSDYAAS</sequence>
<dbReference type="Proteomes" id="UP000029910">
    <property type="component" value="Chromosome"/>
</dbReference>